<feature type="transmembrane region" description="Helical" evidence="7">
    <location>
        <begin position="21"/>
        <end position="39"/>
    </location>
</feature>
<accession>A0A8X8KDX9</accession>
<evidence type="ECO:0000256" key="1">
    <source>
        <dbReference type="ARBA" id="ARBA00004651"/>
    </source>
</evidence>
<dbReference type="PANTHER" id="PTHR33452:SF1">
    <property type="entry name" value="INNER MEMBRANE PROTEIN YPHA-RELATED"/>
    <property type="match status" value="1"/>
</dbReference>
<dbReference type="Pfam" id="PF07681">
    <property type="entry name" value="DoxX"/>
    <property type="match status" value="1"/>
</dbReference>
<dbReference type="GO" id="GO:0005886">
    <property type="term" value="C:plasma membrane"/>
    <property type="evidence" value="ECO:0007669"/>
    <property type="project" value="UniProtKB-SubCell"/>
</dbReference>
<evidence type="ECO:0000313" key="9">
    <source>
        <dbReference type="Proteomes" id="UP000887300"/>
    </source>
</evidence>
<keyword evidence="5 7" id="KW-1133">Transmembrane helix</keyword>
<feature type="transmembrane region" description="Helical" evidence="7">
    <location>
        <begin position="59"/>
        <end position="77"/>
    </location>
</feature>
<dbReference type="PANTHER" id="PTHR33452">
    <property type="entry name" value="OXIDOREDUCTASE CATD-RELATED"/>
    <property type="match status" value="1"/>
</dbReference>
<dbReference type="EMBL" id="JABBHS010000455">
    <property type="protein sequence ID" value="MBU2724479.1"/>
    <property type="molecule type" value="Genomic_DNA"/>
</dbReference>
<gene>
    <name evidence="8" type="ORF">HF568_15075</name>
</gene>
<evidence type="ECO:0000256" key="2">
    <source>
        <dbReference type="ARBA" id="ARBA00006679"/>
    </source>
</evidence>
<reference evidence="8" key="1">
    <citation type="journal article" date="2021" name="ISME J.">
        <title>Genomic evolution of the class Acidithiobacillia: deep-branching Proteobacteria living in extreme acidic conditions.</title>
        <authorList>
            <person name="Moya-Beltran A."/>
            <person name="Beard S."/>
            <person name="Rojas-Villalobos C."/>
            <person name="Issotta F."/>
            <person name="Gallardo Y."/>
            <person name="Ulloa R."/>
            <person name="Giaveno A."/>
            <person name="Degli Esposti M."/>
            <person name="Johnson D.B."/>
            <person name="Quatrini R."/>
        </authorList>
    </citation>
    <scope>NUCLEOTIDE SEQUENCE</scope>
    <source>
        <strain evidence="8">DSM 583</strain>
    </source>
</reference>
<keyword evidence="4 7" id="KW-0812">Transmembrane</keyword>
<dbReference type="InterPro" id="IPR032808">
    <property type="entry name" value="DoxX"/>
</dbReference>
<sequence length="147" mass="16359">MPRRIAVNTFGSDKIKDEVIMTARFLLVLLFLIFGLDKLTNYSGTVAYMQQVGAPMPTISTLVAIFMEFFVSWAIALGAFTRPLAVLLAVYTLGTALIGHHYWTMTGMDRFEAEINFYKNISIIGGCFLLYVTGAGKYSLDAKFGLY</sequence>
<protein>
    <submittedName>
        <fullName evidence="8">DoxX family protein</fullName>
    </submittedName>
</protein>
<evidence type="ECO:0000256" key="7">
    <source>
        <dbReference type="SAM" id="Phobius"/>
    </source>
</evidence>
<feature type="transmembrane region" description="Helical" evidence="7">
    <location>
        <begin position="84"/>
        <end position="103"/>
    </location>
</feature>
<feature type="transmembrane region" description="Helical" evidence="7">
    <location>
        <begin position="115"/>
        <end position="133"/>
    </location>
</feature>
<evidence type="ECO:0000313" key="8">
    <source>
        <dbReference type="EMBL" id="MBU2724479.1"/>
    </source>
</evidence>
<comment type="similarity">
    <text evidence="2">Belongs to the DoxX family.</text>
</comment>
<name>A0A8X8KDX9_ACIFI</name>
<dbReference type="InterPro" id="IPR051907">
    <property type="entry name" value="DoxX-like_oxidoreductase"/>
</dbReference>
<evidence type="ECO:0000256" key="6">
    <source>
        <dbReference type="ARBA" id="ARBA00023136"/>
    </source>
</evidence>
<keyword evidence="3" id="KW-1003">Cell membrane</keyword>
<evidence type="ECO:0000256" key="5">
    <source>
        <dbReference type="ARBA" id="ARBA00022989"/>
    </source>
</evidence>
<comment type="subcellular location">
    <subcellularLocation>
        <location evidence="1">Cell membrane</location>
        <topology evidence="1">Multi-pass membrane protein</topology>
    </subcellularLocation>
</comment>
<proteinExistence type="inferred from homology"/>
<dbReference type="AlphaFoldDB" id="A0A8X8KDX9"/>
<evidence type="ECO:0000256" key="3">
    <source>
        <dbReference type="ARBA" id="ARBA00022475"/>
    </source>
</evidence>
<evidence type="ECO:0000256" key="4">
    <source>
        <dbReference type="ARBA" id="ARBA00022692"/>
    </source>
</evidence>
<organism evidence="8 9">
    <name type="scientific">Acidithiobacillus ferridurans</name>
    <dbReference type="NCBI Taxonomy" id="1232575"/>
    <lineage>
        <taxon>Bacteria</taxon>
        <taxon>Pseudomonadati</taxon>
        <taxon>Pseudomonadota</taxon>
        <taxon>Acidithiobacillia</taxon>
        <taxon>Acidithiobacillales</taxon>
        <taxon>Acidithiobacillaceae</taxon>
        <taxon>Acidithiobacillus</taxon>
    </lineage>
</organism>
<comment type="caution">
    <text evidence="8">The sequence shown here is derived from an EMBL/GenBank/DDBJ whole genome shotgun (WGS) entry which is preliminary data.</text>
</comment>
<keyword evidence="6 7" id="KW-0472">Membrane</keyword>
<dbReference type="Proteomes" id="UP000887300">
    <property type="component" value="Unassembled WGS sequence"/>
</dbReference>